<dbReference type="AlphaFoldDB" id="A0A8H7U350"/>
<reference evidence="3" key="2">
    <citation type="journal article" name="Front. Microbiol.">
        <title>Degradative Capacity of Two Strains of Rhodonia placenta: From Phenotype to Genotype.</title>
        <authorList>
            <person name="Kolle M."/>
            <person name="Horta M.A.C."/>
            <person name="Nowrousian M."/>
            <person name="Ohm R.A."/>
            <person name="Benz J.P."/>
            <person name="Pilgard A."/>
        </authorList>
    </citation>
    <scope>NUCLEOTIDE SEQUENCE</scope>
    <source>
        <strain evidence="3">FPRL280</strain>
    </source>
</reference>
<comment type="caution">
    <text evidence="3">The sequence shown here is derived from an EMBL/GenBank/DDBJ whole genome shotgun (WGS) entry which is preliminary data.</text>
</comment>
<organism evidence="3 4">
    <name type="scientific">Rhodonia placenta</name>
    <dbReference type="NCBI Taxonomy" id="104341"/>
    <lineage>
        <taxon>Eukaryota</taxon>
        <taxon>Fungi</taxon>
        <taxon>Dikarya</taxon>
        <taxon>Basidiomycota</taxon>
        <taxon>Agaricomycotina</taxon>
        <taxon>Agaricomycetes</taxon>
        <taxon>Polyporales</taxon>
        <taxon>Adustoporiaceae</taxon>
        <taxon>Rhodonia</taxon>
    </lineage>
</organism>
<feature type="signal peptide" evidence="2">
    <location>
        <begin position="1"/>
        <end position="16"/>
    </location>
</feature>
<sequence>MFFVLTLSALHSASSALGPPPTLPPGPSPITDRDTLLFITAARSRRASNLSVTPSSGYSQRNSTVTLASNASSAVPSLSSSAGATPADSSPRSLRSFPSNGSLSAYARHADKSPMFEPRICEEDPAELTRLSLDDIPAPSPAPDRDDLSDDEKVLELGLPPSLTRRARHSANDSISSIDMRDLPPLHEDEIDAPLSAPPVLRSHPSHASDLYASARKPTSINKALPPLPPDSRAPDEPATFPRSDSPDIKTILATTPRPHRKSSTSCLSGRSRSPSRSRSQPRRAPLRRHVSEGLPSARRREGELRRTSEASLPVPARGGRPHSPTELAYARNAWVEDSFVSDYGVLLDATGTPMDVADGEEARLERELDGSGSDTDSSIDIHTPLPNLMLRHGLLSPNSKLLPQASRVGTPSLSNGRPGSLLSVASIADSVMTKSGLYKDGRDTAKRQHRHRDGKLLRGGIGLTTGLGWSDSEDEDAPSPLTHKLSANTLKRNATPSAFRSPHPLSRIGTAGLSALAKDGRPCELSRSPCPQDRRVSSSSAASSTAGVPSRTSVSSLRSTSSAGRLAAGTLGYIHEREETLDSTSSASSASVSMPVTPVGYDGPGPSPILGSRNGRTMQRPKLDAGLAFIGRSVSGGSNLAATPSSLPSARTPSVPRPLKLPQVHAQSGIRHARDGAYQPTLSASSMSSIGSMRSLERPRVSGELQRLSRSVLSGVPRSGVPSTTHSTPAPRSVSMTAHTPTRQPVRTTSLPQRGAPASSPEIKQKPRTGTGMVYRSSSASAPAPRASMMRIPSSSRLRAAANLNAEVGIAL</sequence>
<feature type="compositionally biased region" description="Basic and acidic residues" evidence="1">
    <location>
        <begin position="299"/>
        <end position="309"/>
    </location>
</feature>
<feature type="region of interest" description="Disordered" evidence="1">
    <location>
        <begin position="670"/>
        <end position="791"/>
    </location>
</feature>
<dbReference type="EMBL" id="JADOXO010000051">
    <property type="protein sequence ID" value="KAF9816877.1"/>
    <property type="molecule type" value="Genomic_DNA"/>
</dbReference>
<gene>
    <name evidence="3" type="ORF">IEO21_03851</name>
</gene>
<keyword evidence="2" id="KW-0732">Signal</keyword>
<feature type="region of interest" description="Disordered" evidence="1">
    <location>
        <begin position="157"/>
        <end position="325"/>
    </location>
</feature>
<evidence type="ECO:0000313" key="4">
    <source>
        <dbReference type="Proteomes" id="UP000639403"/>
    </source>
</evidence>
<evidence type="ECO:0000313" key="3">
    <source>
        <dbReference type="EMBL" id="KAF9816877.1"/>
    </source>
</evidence>
<feature type="compositionally biased region" description="Basic and acidic residues" evidence="1">
    <location>
        <begin position="179"/>
        <end position="188"/>
    </location>
</feature>
<feature type="compositionally biased region" description="Basic residues" evidence="1">
    <location>
        <begin position="274"/>
        <end position="289"/>
    </location>
</feature>
<feature type="compositionally biased region" description="Low complexity" evidence="1">
    <location>
        <begin position="777"/>
        <end position="789"/>
    </location>
</feature>
<feature type="compositionally biased region" description="Polar residues" evidence="1">
    <location>
        <begin position="87"/>
        <end position="100"/>
    </location>
</feature>
<name>A0A8H7U350_9APHY</name>
<feature type="region of interest" description="Disordered" evidence="1">
    <location>
        <begin position="580"/>
        <end position="605"/>
    </location>
</feature>
<protein>
    <submittedName>
        <fullName evidence="3">Uncharacterized protein</fullName>
    </submittedName>
</protein>
<feature type="compositionally biased region" description="Low complexity" evidence="1">
    <location>
        <begin position="264"/>
        <end position="273"/>
    </location>
</feature>
<reference evidence="3" key="1">
    <citation type="submission" date="2020-11" db="EMBL/GenBank/DDBJ databases">
        <authorList>
            <person name="Koelle M."/>
            <person name="Horta M.A.C."/>
            <person name="Nowrousian M."/>
            <person name="Ohm R.A."/>
            <person name="Benz P."/>
            <person name="Pilgard A."/>
        </authorList>
    </citation>
    <scope>NUCLEOTIDE SEQUENCE</scope>
    <source>
        <strain evidence="3">FPRL280</strain>
    </source>
</reference>
<dbReference type="Proteomes" id="UP000639403">
    <property type="component" value="Unassembled WGS sequence"/>
</dbReference>
<evidence type="ECO:0000256" key="2">
    <source>
        <dbReference type="SAM" id="SignalP"/>
    </source>
</evidence>
<feature type="compositionally biased region" description="Low complexity" evidence="1">
    <location>
        <begin position="538"/>
        <end position="563"/>
    </location>
</feature>
<feature type="region of interest" description="Disordered" evidence="1">
    <location>
        <begin position="74"/>
        <end position="100"/>
    </location>
</feature>
<accession>A0A8H7U350</accession>
<evidence type="ECO:0000256" key="1">
    <source>
        <dbReference type="SAM" id="MobiDB-lite"/>
    </source>
</evidence>
<feature type="compositionally biased region" description="Polar residues" evidence="1">
    <location>
        <begin position="722"/>
        <end position="753"/>
    </location>
</feature>
<feature type="compositionally biased region" description="Low complexity" evidence="1">
    <location>
        <begin position="74"/>
        <end position="84"/>
    </location>
</feature>
<feature type="compositionally biased region" description="Low complexity" evidence="1">
    <location>
        <begin position="684"/>
        <end position="695"/>
    </location>
</feature>
<feature type="compositionally biased region" description="Low complexity" evidence="1">
    <location>
        <begin position="584"/>
        <end position="599"/>
    </location>
</feature>
<feature type="region of interest" description="Disordered" evidence="1">
    <location>
        <begin position="520"/>
        <end position="563"/>
    </location>
</feature>
<proteinExistence type="predicted"/>
<feature type="chain" id="PRO_5034002025" evidence="2">
    <location>
        <begin position="17"/>
        <end position="813"/>
    </location>
</feature>